<protein>
    <recommendedName>
        <fullName evidence="3">Histone H1</fullName>
    </recommendedName>
</protein>
<sequence length="60" mass="6507">MKYLASLVEKVGKERFDAEFGKAVTGTDIKPRASRERTTTAAKRLTKAAARKLIGALAGR</sequence>
<evidence type="ECO:0008006" key="3">
    <source>
        <dbReference type="Google" id="ProtNLM"/>
    </source>
</evidence>
<organism evidence="1 2">
    <name type="scientific">Streptomyces yanii</name>
    <dbReference type="NCBI Taxonomy" id="78510"/>
    <lineage>
        <taxon>Bacteria</taxon>
        <taxon>Bacillati</taxon>
        <taxon>Actinomycetota</taxon>
        <taxon>Actinomycetes</taxon>
        <taxon>Kitasatosporales</taxon>
        <taxon>Streptomycetaceae</taxon>
        <taxon>Streptomyces</taxon>
    </lineage>
</organism>
<evidence type="ECO:0000313" key="2">
    <source>
        <dbReference type="Proteomes" id="UP001589710"/>
    </source>
</evidence>
<accession>A0ABV5R1U5</accession>
<proteinExistence type="predicted"/>
<dbReference type="RefSeq" id="WP_345509924.1">
    <property type="nucleotide sequence ID" value="NZ_BAAAXD010000005.1"/>
</dbReference>
<name>A0ABV5R1U5_9ACTN</name>
<evidence type="ECO:0000313" key="1">
    <source>
        <dbReference type="EMBL" id="MFB9571819.1"/>
    </source>
</evidence>
<comment type="caution">
    <text evidence="1">The sequence shown here is derived from an EMBL/GenBank/DDBJ whole genome shotgun (WGS) entry which is preliminary data.</text>
</comment>
<reference evidence="1 2" key="1">
    <citation type="submission" date="2024-09" db="EMBL/GenBank/DDBJ databases">
        <authorList>
            <person name="Sun Q."/>
            <person name="Mori K."/>
        </authorList>
    </citation>
    <scope>NUCLEOTIDE SEQUENCE [LARGE SCALE GENOMIC DNA]</scope>
    <source>
        <strain evidence="1 2">JCM 3331</strain>
    </source>
</reference>
<dbReference type="EMBL" id="JBHMCG010000020">
    <property type="protein sequence ID" value="MFB9571819.1"/>
    <property type="molecule type" value="Genomic_DNA"/>
</dbReference>
<keyword evidence="2" id="KW-1185">Reference proteome</keyword>
<gene>
    <name evidence="1" type="ORF">ACFFTL_05545</name>
</gene>
<dbReference type="Proteomes" id="UP001589710">
    <property type="component" value="Unassembled WGS sequence"/>
</dbReference>